<evidence type="ECO:0000313" key="2">
    <source>
        <dbReference type="EMBL" id="MBD3861918.1"/>
    </source>
</evidence>
<gene>
    <name evidence="2" type="ORF">IEG06_00550</name>
</gene>
<feature type="signal peptide" evidence="1">
    <location>
        <begin position="1"/>
        <end position="19"/>
    </location>
</feature>
<comment type="caution">
    <text evidence="2">The sequence shown here is derived from an EMBL/GenBank/DDBJ whole genome shotgun (WGS) entry which is preliminary data.</text>
</comment>
<reference evidence="2 3" key="1">
    <citation type="submission" date="2020-09" db="EMBL/GenBank/DDBJ databases">
        <title>Bacillus nautilus sp. nov., Chryseoglobus crepusculi sp. nov, and Psychrobacter noctis sp. nov., isolated from deep-sea sponges from the equatorial Atlantic.</title>
        <authorList>
            <person name="Stennett H.L."/>
            <person name="Williams S.E."/>
        </authorList>
    </citation>
    <scope>NUCLEOTIDE SEQUENCE [LARGE SCALE GENOMIC DNA]</scope>
    <source>
        <strain evidence="2 3">28M-24</strain>
    </source>
</reference>
<dbReference type="EMBL" id="JACXXH010000001">
    <property type="protein sequence ID" value="MBD3861918.1"/>
    <property type="molecule type" value="Genomic_DNA"/>
</dbReference>
<evidence type="ECO:0000313" key="3">
    <source>
        <dbReference type="Proteomes" id="UP000627521"/>
    </source>
</evidence>
<organism evidence="2 3">
    <name type="scientific">Olleya marilimosa</name>
    <dbReference type="NCBI Taxonomy" id="272164"/>
    <lineage>
        <taxon>Bacteria</taxon>
        <taxon>Pseudomonadati</taxon>
        <taxon>Bacteroidota</taxon>
        <taxon>Flavobacteriia</taxon>
        <taxon>Flavobacteriales</taxon>
        <taxon>Flavobacteriaceae</taxon>
    </lineage>
</organism>
<name>A0ABR8LRF9_9FLAO</name>
<evidence type="ECO:0000256" key="1">
    <source>
        <dbReference type="SAM" id="SignalP"/>
    </source>
</evidence>
<keyword evidence="3" id="KW-1185">Reference proteome</keyword>
<dbReference type="RefSeq" id="WP_191100759.1">
    <property type="nucleotide sequence ID" value="NZ_JACXXH010000001.1"/>
</dbReference>
<accession>A0ABR8LRF9</accession>
<protein>
    <recommendedName>
        <fullName evidence="4">Secreted protein</fullName>
    </recommendedName>
</protein>
<feature type="chain" id="PRO_5045518558" description="Secreted protein" evidence="1">
    <location>
        <begin position="20"/>
        <end position="254"/>
    </location>
</feature>
<sequence>MKFYISFLILFSVSLCGYAQIDSQNNGFAIPAIESEDPKDDPELIIEPAPEAETVKPDTADNNKIVAPKEVKTAVKPKKEFSMIEEDNNFRNPAELFNKQLKKQLKFKEDDEKSNNGSLVNQFLGEYKTTAKTVNIIYRDHQYPDGDAIRVFLNDDIMVPSVTLTSGFNGLLIYLDEGINKIDFQALNQGTSGPNTAEFQVLDEAGNVIAANQWNLATGVKASIIVVKEKGSVLKLKSQEEDKSEADPNPKNDE</sequence>
<proteinExistence type="predicted"/>
<evidence type="ECO:0008006" key="4">
    <source>
        <dbReference type="Google" id="ProtNLM"/>
    </source>
</evidence>
<keyword evidence="1" id="KW-0732">Signal</keyword>
<dbReference type="Proteomes" id="UP000627521">
    <property type="component" value="Unassembled WGS sequence"/>
</dbReference>